<gene>
    <name evidence="2" type="ORF">C7451_1308</name>
</gene>
<comment type="caution">
    <text evidence="2">The sequence shown here is derived from an EMBL/GenBank/DDBJ whole genome shotgun (WGS) entry which is preliminary data.</text>
</comment>
<dbReference type="InterPro" id="IPR054276">
    <property type="entry name" value="DUF7007"/>
</dbReference>
<name>A0A2V3UN44_9SPHN</name>
<dbReference type="Pfam" id="PF22653">
    <property type="entry name" value="DUF7007"/>
    <property type="match status" value="1"/>
</dbReference>
<keyword evidence="3" id="KW-1185">Reference proteome</keyword>
<evidence type="ECO:0000313" key="3">
    <source>
        <dbReference type="Proteomes" id="UP000248014"/>
    </source>
</evidence>
<accession>A0A2V3UN44</accession>
<organism evidence="2 3">
    <name type="scientific">Blastomonas natatoria</name>
    <dbReference type="NCBI Taxonomy" id="34015"/>
    <lineage>
        <taxon>Bacteria</taxon>
        <taxon>Pseudomonadati</taxon>
        <taxon>Pseudomonadota</taxon>
        <taxon>Alphaproteobacteria</taxon>
        <taxon>Sphingomonadales</taxon>
        <taxon>Sphingomonadaceae</taxon>
        <taxon>Blastomonas</taxon>
    </lineage>
</organism>
<dbReference type="EMBL" id="QJJM01000030">
    <property type="protein sequence ID" value="PXW67398.1"/>
    <property type="molecule type" value="Genomic_DNA"/>
</dbReference>
<dbReference type="Proteomes" id="UP000248014">
    <property type="component" value="Unassembled WGS sequence"/>
</dbReference>
<evidence type="ECO:0000259" key="1">
    <source>
        <dbReference type="Pfam" id="PF22653"/>
    </source>
</evidence>
<dbReference type="RefSeq" id="WP_244182036.1">
    <property type="nucleotide sequence ID" value="NZ_QJJM01000030.1"/>
</dbReference>
<reference evidence="2 3" key="1">
    <citation type="submission" date="2018-05" db="EMBL/GenBank/DDBJ databases">
        <title>Genomic Encyclopedia of Type Strains, Phase IV (KMG-IV): sequencing the most valuable type-strain genomes for metagenomic binning, comparative biology and taxonomic classification.</title>
        <authorList>
            <person name="Goeker M."/>
        </authorList>
    </citation>
    <scope>NUCLEOTIDE SEQUENCE [LARGE SCALE GENOMIC DNA]</scope>
    <source>
        <strain evidence="2 3">DSM 3183</strain>
    </source>
</reference>
<protein>
    <recommendedName>
        <fullName evidence="1">DUF7007 domain-containing protein</fullName>
    </recommendedName>
</protein>
<dbReference type="AlphaFoldDB" id="A0A2V3UN44"/>
<feature type="domain" description="DUF7007" evidence="1">
    <location>
        <begin position="93"/>
        <end position="202"/>
    </location>
</feature>
<evidence type="ECO:0000313" key="2">
    <source>
        <dbReference type="EMBL" id="PXW67398.1"/>
    </source>
</evidence>
<sequence length="221" mass="24301">MTDILVEFGVTSDGLMAARVDGIAYIAVPIRDGFSIASGWKLSRPIAEWTRSDVYGAEGAVADESAFRAFVADIALHVQQRNALGRIDTILRVSTPWGMSQSATIYADGIVFHSTAGHGGFKLDRARNAAMPSALRLSGGWYEEDAEWALVATGFPDLFTYREQTNADRTLRDWFPDAWEAVNGRKLSAGESFTRDRQHFGKRCFQPTSIQGMRSPTLFAG</sequence>
<proteinExistence type="predicted"/>